<feature type="compositionally biased region" description="Low complexity" evidence="1">
    <location>
        <begin position="79"/>
        <end position="99"/>
    </location>
</feature>
<gene>
    <name evidence="4" type="ORF">Kpho02_11460</name>
</gene>
<comment type="caution">
    <text evidence="4">The sequence shown here is derived from an EMBL/GenBank/DDBJ whole genome shotgun (WGS) entry which is preliminary data.</text>
</comment>
<evidence type="ECO:0000313" key="4">
    <source>
        <dbReference type="EMBL" id="GLW68847.1"/>
    </source>
</evidence>
<keyword evidence="2" id="KW-0812">Transmembrane</keyword>
<reference evidence="4" key="1">
    <citation type="submission" date="2023-02" db="EMBL/GenBank/DDBJ databases">
        <title>Kitasatospora phosalacinea NBRC 14627.</title>
        <authorList>
            <person name="Ichikawa N."/>
            <person name="Sato H."/>
            <person name="Tonouchi N."/>
        </authorList>
    </citation>
    <scope>NUCLEOTIDE SEQUENCE</scope>
    <source>
        <strain evidence="4">NBRC 14627</strain>
    </source>
</reference>
<dbReference type="EMBL" id="BSSA01000002">
    <property type="protein sequence ID" value="GLW68847.1"/>
    <property type="molecule type" value="Genomic_DNA"/>
</dbReference>
<evidence type="ECO:0000256" key="2">
    <source>
        <dbReference type="SAM" id="Phobius"/>
    </source>
</evidence>
<evidence type="ECO:0000313" key="5">
    <source>
        <dbReference type="Proteomes" id="UP001165041"/>
    </source>
</evidence>
<feature type="region of interest" description="Disordered" evidence="1">
    <location>
        <begin position="73"/>
        <end position="106"/>
    </location>
</feature>
<feature type="domain" description="LytR/CpsA/Psr regulator C-terminal" evidence="3">
    <location>
        <begin position="114"/>
        <end position="202"/>
    </location>
</feature>
<dbReference type="Pfam" id="PF13399">
    <property type="entry name" value="LytR_C"/>
    <property type="match status" value="1"/>
</dbReference>
<dbReference type="InterPro" id="IPR027381">
    <property type="entry name" value="LytR/CpsA/Psr_C"/>
</dbReference>
<evidence type="ECO:0000256" key="1">
    <source>
        <dbReference type="SAM" id="MobiDB-lite"/>
    </source>
</evidence>
<dbReference type="AlphaFoldDB" id="A0A9W6Q635"/>
<name>A0A9W6Q635_9ACTN</name>
<feature type="transmembrane region" description="Helical" evidence="2">
    <location>
        <begin position="34"/>
        <end position="55"/>
    </location>
</feature>
<dbReference type="Gene3D" id="3.30.70.2390">
    <property type="match status" value="1"/>
</dbReference>
<organism evidence="4 5">
    <name type="scientific">Kitasatospora phosalacinea</name>
    <dbReference type="NCBI Taxonomy" id="2065"/>
    <lineage>
        <taxon>Bacteria</taxon>
        <taxon>Bacillati</taxon>
        <taxon>Actinomycetota</taxon>
        <taxon>Actinomycetes</taxon>
        <taxon>Kitasatosporales</taxon>
        <taxon>Streptomycetaceae</taxon>
        <taxon>Kitasatospora</taxon>
    </lineage>
</organism>
<protein>
    <submittedName>
        <fullName evidence="4">Membrane protein</fullName>
    </submittedName>
</protein>
<dbReference type="Proteomes" id="UP001165041">
    <property type="component" value="Unassembled WGS sequence"/>
</dbReference>
<evidence type="ECO:0000259" key="3">
    <source>
        <dbReference type="Pfam" id="PF13399"/>
    </source>
</evidence>
<proteinExistence type="predicted"/>
<keyword evidence="2" id="KW-1133">Transmembrane helix</keyword>
<accession>A0A9W6Q635</accession>
<keyword evidence="2" id="KW-0472">Membrane</keyword>
<dbReference type="RefSeq" id="WP_285734216.1">
    <property type="nucleotide sequence ID" value="NZ_BSSA01000002.1"/>
</dbReference>
<feature type="region of interest" description="Disordered" evidence="1">
    <location>
        <begin position="1"/>
        <end position="30"/>
    </location>
</feature>
<sequence>MSMLTPRGLKGKQYRVTGNAYPRLGRPPRRGRKIALGLGGVLTLTLVTVGGVQLYDVFTGKHKDATAQACAPASGKPLAAPESSPSAGAPASAAASGAPAPVPSNTAVPQPAAVTVNVYNATDKSGLAARTADELRKRGFVVDKVGNAPAALDKKVPGTAQILSGPGGLGAATLLLSQVAAATATEDTRTDATVDFVIGDTFSALADPAQAAAALAELTKPSPSPEPGHC</sequence>